<comment type="catalytic activity">
    <reaction evidence="12">
        <text>[L-4-(L-arginin-2-N-yl)aspartate](n) + L-aspartate + ATP = [L-4-(L-arginin-2-N-yl)aspartate](n)-L-aspartate + ADP + phosphate + H(+)</text>
        <dbReference type="Rhea" id="RHEA:13277"/>
        <dbReference type="Rhea" id="RHEA-COMP:13728"/>
        <dbReference type="Rhea" id="RHEA-COMP:13733"/>
        <dbReference type="ChEBI" id="CHEBI:15378"/>
        <dbReference type="ChEBI" id="CHEBI:29991"/>
        <dbReference type="ChEBI" id="CHEBI:30616"/>
        <dbReference type="ChEBI" id="CHEBI:43474"/>
        <dbReference type="ChEBI" id="CHEBI:137986"/>
        <dbReference type="ChEBI" id="CHEBI:137990"/>
        <dbReference type="ChEBI" id="CHEBI:456216"/>
        <dbReference type="EC" id="6.3.2.29"/>
    </reaction>
</comment>
<dbReference type="EMBL" id="JAEUAO010000003">
    <property type="protein sequence ID" value="MBW9064388.1"/>
    <property type="molecule type" value="Genomic_DNA"/>
</dbReference>
<evidence type="ECO:0000256" key="11">
    <source>
        <dbReference type="ARBA" id="ARBA00048094"/>
    </source>
</evidence>
<dbReference type="Pfam" id="PF08245">
    <property type="entry name" value="Mur_ligase_M"/>
    <property type="match status" value="1"/>
</dbReference>
<dbReference type="Pfam" id="PF18921">
    <property type="entry name" value="Cyanophycin_syn"/>
    <property type="match status" value="1"/>
</dbReference>
<proteinExistence type="inferred from homology"/>
<dbReference type="InterPro" id="IPR004101">
    <property type="entry name" value="Mur_ligase_C"/>
</dbReference>
<dbReference type="InterPro" id="IPR005479">
    <property type="entry name" value="CPAse_ATP-bd"/>
</dbReference>
<evidence type="ECO:0000313" key="16">
    <source>
        <dbReference type="Proteomes" id="UP000757604"/>
    </source>
</evidence>
<evidence type="ECO:0000313" key="15">
    <source>
        <dbReference type="EMBL" id="MBW9064388.1"/>
    </source>
</evidence>
<evidence type="ECO:0000256" key="1">
    <source>
        <dbReference type="ARBA" id="ARBA00003184"/>
    </source>
</evidence>
<dbReference type="Gene3D" id="3.90.190.20">
    <property type="entry name" value="Mur ligase, C-terminal domain"/>
    <property type="match status" value="1"/>
</dbReference>
<dbReference type="InterPro" id="IPR011761">
    <property type="entry name" value="ATP-grasp"/>
</dbReference>
<evidence type="ECO:0000259" key="14">
    <source>
        <dbReference type="PROSITE" id="PS50975"/>
    </source>
</evidence>
<dbReference type="NCBIfam" id="NF010623">
    <property type="entry name" value="PRK14016.1"/>
    <property type="match status" value="1"/>
</dbReference>
<dbReference type="GO" id="GO:0071161">
    <property type="term" value="F:cyanophycin synthetase activity (L-arginine-adding)"/>
    <property type="evidence" value="ECO:0007669"/>
    <property type="project" value="UniProtKB-EC"/>
</dbReference>
<keyword evidence="7 15" id="KW-0436">Ligase</keyword>
<dbReference type="GO" id="GO:0071160">
    <property type="term" value="F:cyanophycin synthetase activity (L-aspartate-adding)"/>
    <property type="evidence" value="ECO:0007669"/>
    <property type="project" value="UniProtKB-EC"/>
</dbReference>
<dbReference type="SUPFAM" id="SSF53244">
    <property type="entry name" value="MurD-like peptide ligases, peptide-binding domain"/>
    <property type="match status" value="1"/>
</dbReference>
<evidence type="ECO:0000256" key="12">
    <source>
        <dbReference type="ARBA" id="ARBA00048425"/>
    </source>
</evidence>
<evidence type="ECO:0000256" key="2">
    <source>
        <dbReference type="ARBA" id="ARBA00009060"/>
    </source>
</evidence>
<dbReference type="InterPro" id="IPR018109">
    <property type="entry name" value="Folylpolyglutamate_synth_CS"/>
</dbReference>
<dbReference type="Gene3D" id="3.40.1190.10">
    <property type="entry name" value="Mur-like, catalytic domain"/>
    <property type="match status" value="1"/>
</dbReference>
<evidence type="ECO:0000256" key="3">
    <source>
        <dbReference type="ARBA" id="ARBA00011738"/>
    </source>
</evidence>
<dbReference type="PROSITE" id="PS01011">
    <property type="entry name" value="FOLYLPOLYGLU_SYNT_1"/>
    <property type="match status" value="1"/>
</dbReference>
<evidence type="ECO:0000256" key="8">
    <source>
        <dbReference type="ARBA" id="ARBA00022741"/>
    </source>
</evidence>
<dbReference type="RefSeq" id="WP_220372377.1">
    <property type="nucleotide sequence ID" value="NZ_JAEUAO010000003.1"/>
</dbReference>
<dbReference type="PANTHER" id="PTHR23135">
    <property type="entry name" value="MUR LIGASE FAMILY MEMBER"/>
    <property type="match status" value="1"/>
</dbReference>
<dbReference type="Pfam" id="PF02786">
    <property type="entry name" value="CPSase_L_D2"/>
    <property type="match status" value="1"/>
</dbReference>
<reference evidence="15 16" key="1">
    <citation type="journal article" date="2021" name="MBio">
        <title>Poor Competitiveness of Bradyrhizobium in Pigeon Pea Root Colonization in Indian Soils.</title>
        <authorList>
            <person name="Chalasani D."/>
            <person name="Basu A."/>
            <person name="Pullabhotla S.V.S.R.N."/>
            <person name="Jorrin B."/>
            <person name="Neal A.L."/>
            <person name="Poole P.S."/>
            <person name="Podile A.R."/>
            <person name="Tkacz A."/>
        </authorList>
    </citation>
    <scope>NUCLEOTIDE SEQUENCE [LARGE SCALE GENOMIC DNA]</scope>
    <source>
        <strain evidence="15 16">HU44</strain>
    </source>
</reference>
<dbReference type="NCBIfam" id="TIGR02068">
    <property type="entry name" value="cya_phycin_syn"/>
    <property type="match status" value="1"/>
</dbReference>
<gene>
    <name evidence="15" type="primary">cphA</name>
    <name evidence="15" type="ORF">JNB71_13755</name>
</gene>
<keyword evidence="8 13" id="KW-0547">Nucleotide-binding</keyword>
<dbReference type="PANTHER" id="PTHR23135:SF18">
    <property type="entry name" value="CYANOPHYCIN SYNTHETASE"/>
    <property type="match status" value="1"/>
</dbReference>
<sequence length="925" mass="98649">MRQHTALRHRRVGYQSLHVLETAVYRGPHLYSRTPMIRLRLGLGLFELLPTSRLPDFPTQLLDQLPGLAEHGCSYGKPGGFVSRMREGTWLGHVAEHVALELQCIVGAKVSRGKTRSVRGLTGVYDVMYAYQDEEVGRLAGRFSLELLQSLLPPGLAPFDRLDRVAPTPLGHFDLGSAIEHLRALQAGRALGLTTASLVQEAECRGIPWSRTDNSSLIQFGYGKYQKRIRASCTSLTSEVATEIACDKQLTNKLLSEAGIPVPEGKIVSTGDEAIAAAIQIGFPVVAKPVDGNHGRGVNANLDDVDEVRWAFEQARREGEEVLVERHFSGNDYRILVIGGEVVAVAERSPAHVIGDGKSTIQGLIERENNDPRRGFGHEAPLTKIKVDDCLLHHLGRQNLGLSSVLARGQVVFLRPTANLSSGGTAVDRTEDIHPDNALVARRAAKIVGLDIAGIDFIAPDISRSIHHTGGGVIEVNAGPGFRMHLQPSEGRSRNVAGAALDLLFPAGAPSRIPIFAITGTNGKTTTAKMLAHILAGCGAKVGLTSSTGAYLDGERIIAGDCSGPKSARLVLRDPDIDVAVLETARGGILREGLGFDRCDFGCVLNIGTDHLGQCGIETLEDLAKVKSVVVEAVSDQGWSILNADDPLTAAMADVAGGQICYISLLAKSEWPAFLTEHVANGGRAVSCHGDAEDGCNITLYDGGQALFVANTIDFPATVGGLAAFNVQNAMAAVALAYSSGVSLPVIRSGLSTFRTTFEQSPGRLNILEAHGFKVIVDYAHNPDGLRALGQLVDKLRSRHRRAIGLVGIAGDRRNEDIRAMGALATSFFDKVVFKEDADRRGREAGEAASLLHEGARTMGAQSTDVSVVLSEEEAVDYCLRFALPDDLVVLTASDVGSVWRQVCAFAAAPLPMGSGSAARLERAG</sequence>
<evidence type="ECO:0000256" key="9">
    <source>
        <dbReference type="ARBA" id="ARBA00022840"/>
    </source>
</evidence>
<evidence type="ECO:0000256" key="6">
    <source>
        <dbReference type="ARBA" id="ARBA00022036"/>
    </source>
</evidence>
<dbReference type="EC" id="6.3.2.30" evidence="4"/>
<keyword evidence="16" id="KW-1185">Reference proteome</keyword>
<dbReference type="InterPro" id="IPR036565">
    <property type="entry name" value="Mur-like_cat_sf"/>
</dbReference>
<organism evidence="15 16">
    <name type="scientific">Rhizobium herbae</name>
    <dbReference type="NCBI Taxonomy" id="508661"/>
    <lineage>
        <taxon>Bacteria</taxon>
        <taxon>Pseudomonadati</taxon>
        <taxon>Pseudomonadota</taxon>
        <taxon>Alphaproteobacteria</taxon>
        <taxon>Hyphomicrobiales</taxon>
        <taxon>Rhizobiaceae</taxon>
        <taxon>Rhizobium/Agrobacterium group</taxon>
        <taxon>Rhizobium</taxon>
    </lineage>
</organism>
<accession>A0ABS7HB57</accession>
<keyword evidence="9 13" id="KW-0067">ATP-binding</keyword>
<evidence type="ECO:0000256" key="5">
    <source>
        <dbReference type="ARBA" id="ARBA00013005"/>
    </source>
</evidence>
<comment type="function">
    <text evidence="1">Catalyzes the ATP-dependent polymerization of arginine and aspartate to multi-L-arginyl-poly-L-aspartic acid (cyanophycin; a water-insoluble reserve polymer).</text>
</comment>
<dbReference type="SUPFAM" id="SSF53623">
    <property type="entry name" value="MurD-like peptide ligases, catalytic domain"/>
    <property type="match status" value="1"/>
</dbReference>
<comment type="subunit">
    <text evidence="3">Homodimer.</text>
</comment>
<evidence type="ECO:0000256" key="13">
    <source>
        <dbReference type="PROSITE-ProRule" id="PRU00409"/>
    </source>
</evidence>
<protein>
    <recommendedName>
        <fullName evidence="6">Cyanophycin synthetase</fullName>
        <ecNumber evidence="5">6.3.2.29</ecNumber>
        <ecNumber evidence="4">6.3.2.30</ecNumber>
    </recommendedName>
    <alternativeName>
        <fullName evidence="10">Cyanophycin synthase</fullName>
    </alternativeName>
</protein>
<dbReference type="InterPro" id="IPR013221">
    <property type="entry name" value="Mur_ligase_cen"/>
</dbReference>
<comment type="caution">
    <text evidence="15">The sequence shown here is derived from an EMBL/GenBank/DDBJ whole genome shotgun (WGS) entry which is preliminary data.</text>
</comment>
<dbReference type="InterPro" id="IPR036615">
    <property type="entry name" value="Mur_ligase_C_dom_sf"/>
</dbReference>
<dbReference type="Proteomes" id="UP000757604">
    <property type="component" value="Unassembled WGS sequence"/>
</dbReference>
<comment type="similarity">
    <text evidence="2">In the C-terminal section; belongs to the MurCDEF family.</text>
</comment>
<evidence type="ECO:0000256" key="10">
    <source>
        <dbReference type="ARBA" id="ARBA00031353"/>
    </source>
</evidence>
<feature type="domain" description="ATP-grasp" evidence="14">
    <location>
        <begin position="252"/>
        <end position="505"/>
    </location>
</feature>
<evidence type="ECO:0000256" key="4">
    <source>
        <dbReference type="ARBA" id="ARBA00012968"/>
    </source>
</evidence>
<dbReference type="Gene3D" id="3.30.470.20">
    <property type="entry name" value="ATP-grasp fold, B domain"/>
    <property type="match status" value="2"/>
</dbReference>
<dbReference type="SUPFAM" id="SSF56059">
    <property type="entry name" value="Glutathione synthetase ATP-binding domain-like"/>
    <property type="match status" value="1"/>
</dbReference>
<dbReference type="Pfam" id="PF02875">
    <property type="entry name" value="Mur_ligase_C"/>
    <property type="match status" value="1"/>
</dbReference>
<evidence type="ECO:0000256" key="7">
    <source>
        <dbReference type="ARBA" id="ARBA00022598"/>
    </source>
</evidence>
<dbReference type="PROSITE" id="PS50975">
    <property type="entry name" value="ATP_GRASP"/>
    <property type="match status" value="1"/>
</dbReference>
<dbReference type="InterPro" id="IPR011810">
    <property type="entry name" value="Cya_phycin_syn"/>
</dbReference>
<dbReference type="EC" id="6.3.2.29" evidence="5"/>
<dbReference type="InterPro" id="IPR044019">
    <property type="entry name" value="Cyanophycin_syn_N"/>
</dbReference>
<name>A0ABS7HB57_9HYPH</name>
<comment type="catalytic activity">
    <reaction evidence="11">
        <text>[L-4-(L-arginin-2-N-yl)aspartate](n)-L-aspartate + L-arginine + ATP = [L-4-(L-arginin-2-N-yl)aspartate](n+1) + ADP + phosphate + H(+)</text>
        <dbReference type="Rhea" id="RHEA:23888"/>
        <dbReference type="Rhea" id="RHEA-COMP:13732"/>
        <dbReference type="Rhea" id="RHEA-COMP:13733"/>
        <dbReference type="ChEBI" id="CHEBI:15378"/>
        <dbReference type="ChEBI" id="CHEBI:30616"/>
        <dbReference type="ChEBI" id="CHEBI:32682"/>
        <dbReference type="ChEBI" id="CHEBI:43474"/>
        <dbReference type="ChEBI" id="CHEBI:137986"/>
        <dbReference type="ChEBI" id="CHEBI:137990"/>
        <dbReference type="ChEBI" id="CHEBI:456216"/>
        <dbReference type="EC" id="6.3.2.30"/>
    </reaction>
</comment>